<feature type="region of interest" description="Disordered" evidence="4">
    <location>
        <begin position="474"/>
        <end position="539"/>
    </location>
</feature>
<feature type="region of interest" description="Disordered" evidence="4">
    <location>
        <begin position="1591"/>
        <end position="1619"/>
    </location>
</feature>
<dbReference type="InterPro" id="IPR001025">
    <property type="entry name" value="BAH_dom"/>
</dbReference>
<sequence>MYGRELQGGELCERGWFSQHMPATVRRIVAAGDSCLTSVTADSFCKDGRKISVGDCALFKPPHDYPPFIGIIRRVTPRNENSVELGVNWLYRPAELNLGKGLFLDAAPNEIFYSFHSDEIPAASLLHPCKVAFLPKVVELPTGISSFICRRVYDIENKCLWWLTDQDYINERQEEVNQLLHKTRLEMHASLQSGSRSPKPTIVPMSTSHSKPGSDNMQSNVTSFSAQVKGKKRERGDQGSDQIKRERSSKIDDSDSGLYKTESVLKSEISKVTERGGLVDFEGVEKLIQLMQPERVERKMDLTNRSILAGVVAATDKFDCLNRFVQLRGLLVLDEWLQDVHKGRVGDGNQKDGDQCVEEFLLVLLRALDKLPVNLQALQMCNIGKSVNHLRSHKNMDIQKKARSLVDTWKKRVEAEMNMIDSKTGSGQAVAWPSKSRLSEAPHVVNKIPGGSNELTGKSSVSLLAASKTAPLKPLQGEPILKSASSSPRPLRSASYPAPGKDSHAKVSISGAPDFSREDKSTSPNQPHSHGQSLSGKEDARNYTLVSLSNSKISNSSSRQRKAINGLPGTPIFSGQKESAIVRCTSLQKNSFPEKVSQSAVPGEKAVDVPVTEGSSNKLVVKIPNRGRSPTHTASVGSYEEHSNMNSRASSPVVSEKYDQCDQNAKENNDAYRSIDASDVNEESWHSNDLKDILTGSDDGEVSPAVLPDEGLSKIADDGKLMEALKVTTSSSEADLASKLHEASFSSMNALVESCAKHSEAHASISIGDAVGMNLLASVATEEMSKSDRHLPSALKSPLPNETCMPDDSRCKPSHFENIRSAGIRRNDNLDDFGEKKVVDVRNSWSVEKIRPTVIAVFEASGDKKPDVSPEGNATGDKHNGYLCNDLKVAAVPHVEKHERSIERENSFSSPGGAGQTNNGGHKKSQVRHAIPSGGSLLDDVHDAKLHDNETPMLDDNLCNAPSSTDDHKRLGEALSSDLSLEADMKNNVTAALELNPCVEAVSCEVIEKHEKEVLPPCSSRAPLVNKVYQAEDAKGDDVYQSERQISDKGGDNLVPDAKSLVDNGSAFITDSKDCKEVNVETRKVWLRHPDGSLSKKEIAGFSCLELEKHVDPKEIKPCGAFSDNASDPVPTTIMETCSVAALSPSSKMKFDLNVSDDGTYGEVGSAAVHGCSSALHVMNPLPSPVTSMPNSVPASITVAAAAKGPFVPPEELLLRFKGVIGWKGSAATSAFRPAEPRKVLDMPTSSVAVSHSEGSSDKHARPLFDFDLNVPDERVIEEIQDSAAAIGSTSNHASLYAFRNEPSGSSPSVRSSGGLDLDLNKADDPNDVGQSSLSSSLHRFEGLTKPLQSGASMEEGRRDFDLNNGPGTDDANGEQSLFLENVRGRINSQQAAASSLRMNNQEIGNFSSWVPQGSPYSLLPDRGEQPFQMLPLGAQRILGHAAAGTPFAPDVYRGSVLSSSPALHFQSASFPYSMFPFGTTFPSQSPAYSVGPNPFIESTSGGRPFAPLVNSQLMGHVQSQFPRPYMVGLPDGVHSGSADNNRKWARQGLDLNAGPGAVDTEGAEDSIPSRQLSILGSQAALTEENSRLYPIPGGYLKRKEPDGGWDNDSFRYKPASWQ</sequence>
<dbReference type="GO" id="GO:0003682">
    <property type="term" value="F:chromatin binding"/>
    <property type="evidence" value="ECO:0007669"/>
    <property type="project" value="InterPro"/>
</dbReference>
<dbReference type="PROSITE" id="PS51038">
    <property type="entry name" value="BAH"/>
    <property type="match status" value="1"/>
</dbReference>
<feature type="compositionally biased region" description="Basic and acidic residues" evidence="4">
    <location>
        <begin position="234"/>
        <end position="253"/>
    </location>
</feature>
<feature type="compositionally biased region" description="Polar residues" evidence="4">
    <location>
        <begin position="190"/>
        <end position="226"/>
    </location>
</feature>
<dbReference type="Pfam" id="PF01426">
    <property type="entry name" value="BAH"/>
    <property type="match status" value="1"/>
</dbReference>
<keyword evidence="8" id="KW-1185">Reference proteome</keyword>
<evidence type="ECO:0000256" key="3">
    <source>
        <dbReference type="PROSITE-ProRule" id="PRU00649"/>
    </source>
</evidence>
<dbReference type="PROSITE" id="PS51319">
    <property type="entry name" value="TFIIS_N"/>
    <property type="match status" value="1"/>
</dbReference>
<dbReference type="PANTHER" id="PTHR46548">
    <property type="entry name" value="BAH AND TFIIS DOMAIN-CONTAINING PROTEIN-RELATED"/>
    <property type="match status" value="1"/>
</dbReference>
<dbReference type="SMART" id="SM00439">
    <property type="entry name" value="BAH"/>
    <property type="match status" value="1"/>
</dbReference>
<dbReference type="InterPro" id="IPR035441">
    <property type="entry name" value="TFIIS/LEDGF_dom_sf"/>
</dbReference>
<feature type="region of interest" description="Disordered" evidence="4">
    <location>
        <begin position="623"/>
        <end position="656"/>
    </location>
</feature>
<dbReference type="GO" id="GO:0005634">
    <property type="term" value="C:nucleus"/>
    <property type="evidence" value="ECO:0007669"/>
    <property type="project" value="UniProtKB-SubCell"/>
</dbReference>
<gene>
    <name evidence="7" type="ORF">CEPIT_LOCUS43049</name>
</gene>
<organism evidence="7 8">
    <name type="scientific">Cuscuta epithymum</name>
    <dbReference type="NCBI Taxonomy" id="186058"/>
    <lineage>
        <taxon>Eukaryota</taxon>
        <taxon>Viridiplantae</taxon>
        <taxon>Streptophyta</taxon>
        <taxon>Embryophyta</taxon>
        <taxon>Tracheophyta</taxon>
        <taxon>Spermatophyta</taxon>
        <taxon>Magnoliopsida</taxon>
        <taxon>eudicotyledons</taxon>
        <taxon>Gunneridae</taxon>
        <taxon>Pentapetalae</taxon>
        <taxon>asterids</taxon>
        <taxon>lamiids</taxon>
        <taxon>Solanales</taxon>
        <taxon>Convolvulaceae</taxon>
        <taxon>Cuscuteae</taxon>
        <taxon>Cuscuta</taxon>
        <taxon>Cuscuta subgen. Cuscuta</taxon>
    </lineage>
</organism>
<feature type="domain" description="BAH" evidence="5">
    <location>
        <begin position="49"/>
        <end position="164"/>
    </location>
</feature>
<feature type="region of interest" description="Disordered" evidence="4">
    <location>
        <begin position="551"/>
        <end position="570"/>
    </location>
</feature>
<feature type="compositionally biased region" description="Polar residues" evidence="4">
    <location>
        <begin position="644"/>
        <end position="653"/>
    </location>
</feature>
<evidence type="ECO:0000256" key="4">
    <source>
        <dbReference type="SAM" id="MobiDB-lite"/>
    </source>
</evidence>
<protein>
    <submittedName>
        <fullName evidence="7">Uncharacterized protein</fullName>
    </submittedName>
</protein>
<feature type="domain" description="TFIIS N-terminal" evidence="6">
    <location>
        <begin position="339"/>
        <end position="416"/>
    </location>
</feature>
<feature type="region of interest" description="Disordered" evidence="4">
    <location>
        <begin position="1298"/>
        <end position="1375"/>
    </location>
</feature>
<evidence type="ECO:0000313" key="7">
    <source>
        <dbReference type="EMBL" id="CAH9146519.1"/>
    </source>
</evidence>
<proteinExistence type="predicted"/>
<dbReference type="Gene3D" id="2.30.30.490">
    <property type="match status" value="1"/>
</dbReference>
<accession>A0AAV0GEY4</accession>
<feature type="region of interest" description="Disordered" evidence="4">
    <location>
        <begin position="1243"/>
        <end position="1264"/>
    </location>
</feature>
<evidence type="ECO:0000256" key="1">
    <source>
        <dbReference type="ARBA" id="ARBA00004123"/>
    </source>
</evidence>
<reference evidence="7" key="1">
    <citation type="submission" date="2022-07" db="EMBL/GenBank/DDBJ databases">
        <authorList>
            <person name="Macas J."/>
            <person name="Novak P."/>
            <person name="Neumann P."/>
        </authorList>
    </citation>
    <scope>NUCLEOTIDE SEQUENCE</scope>
</reference>
<feature type="compositionally biased region" description="Low complexity" evidence="4">
    <location>
        <begin position="483"/>
        <end position="499"/>
    </location>
</feature>
<comment type="caution">
    <text evidence="7">The sequence shown here is derived from an EMBL/GenBank/DDBJ whole genome shotgun (WGS) entry which is preliminary data.</text>
</comment>
<feature type="compositionally biased region" description="Basic and acidic residues" evidence="4">
    <location>
        <begin position="896"/>
        <end position="906"/>
    </location>
</feature>
<evidence type="ECO:0000313" key="8">
    <source>
        <dbReference type="Proteomes" id="UP001152523"/>
    </source>
</evidence>
<dbReference type="SMART" id="SM00509">
    <property type="entry name" value="TFS2N"/>
    <property type="match status" value="1"/>
</dbReference>
<feature type="region of interest" description="Disordered" evidence="4">
    <location>
        <begin position="784"/>
        <end position="808"/>
    </location>
</feature>
<feature type="compositionally biased region" description="Polar residues" evidence="4">
    <location>
        <begin position="522"/>
        <end position="535"/>
    </location>
</feature>
<comment type="subcellular location">
    <subcellularLocation>
        <location evidence="1 3">Nucleus</location>
    </subcellularLocation>
</comment>
<dbReference type="SUPFAM" id="SSF47676">
    <property type="entry name" value="Conserved domain common to transcription factors TFIIS, elongin A, CRSP70"/>
    <property type="match status" value="1"/>
</dbReference>
<feature type="compositionally biased region" description="Basic and acidic residues" evidence="4">
    <location>
        <begin position="1255"/>
        <end position="1264"/>
    </location>
</feature>
<dbReference type="PANTHER" id="PTHR46548:SF1">
    <property type="entry name" value="BAH AND TFIIS DOMAIN-CONTAINING PROTEIN-RELATED"/>
    <property type="match status" value="1"/>
</dbReference>
<dbReference type="InterPro" id="IPR017923">
    <property type="entry name" value="TFIIS_N"/>
</dbReference>
<dbReference type="CDD" id="cd00183">
    <property type="entry name" value="TFIIS_I"/>
    <property type="match status" value="1"/>
</dbReference>
<dbReference type="EMBL" id="CAMAPF010001104">
    <property type="protein sequence ID" value="CAH9146519.1"/>
    <property type="molecule type" value="Genomic_DNA"/>
</dbReference>
<feature type="compositionally biased region" description="Polar residues" evidence="4">
    <location>
        <begin position="1329"/>
        <end position="1338"/>
    </location>
</feature>
<dbReference type="InterPro" id="IPR043151">
    <property type="entry name" value="BAH_sf"/>
</dbReference>
<evidence type="ECO:0000259" key="6">
    <source>
        <dbReference type="PROSITE" id="PS51319"/>
    </source>
</evidence>
<feature type="region of interest" description="Disordered" evidence="4">
    <location>
        <begin position="896"/>
        <end position="934"/>
    </location>
</feature>
<dbReference type="InterPro" id="IPR003617">
    <property type="entry name" value="TFIIS/CRSP70_N_sub"/>
</dbReference>
<dbReference type="Pfam" id="PF08711">
    <property type="entry name" value="Med26"/>
    <property type="match status" value="1"/>
</dbReference>
<evidence type="ECO:0000259" key="5">
    <source>
        <dbReference type="PROSITE" id="PS51038"/>
    </source>
</evidence>
<name>A0AAV0GEY4_9ASTE</name>
<evidence type="ECO:0000256" key="2">
    <source>
        <dbReference type="ARBA" id="ARBA00023242"/>
    </source>
</evidence>
<keyword evidence="2 3" id="KW-0539">Nucleus</keyword>
<feature type="compositionally biased region" description="Low complexity" evidence="4">
    <location>
        <begin position="1303"/>
        <end position="1315"/>
    </location>
</feature>
<feature type="region of interest" description="Disordered" evidence="4">
    <location>
        <begin position="189"/>
        <end position="256"/>
    </location>
</feature>
<dbReference type="Proteomes" id="UP001152523">
    <property type="component" value="Unassembled WGS sequence"/>
</dbReference>
<dbReference type="Gene3D" id="1.20.930.10">
    <property type="entry name" value="Conserved domain common to transcription factors TFIIS, elongin A, CRSP70"/>
    <property type="match status" value="1"/>
</dbReference>